<dbReference type="InterPro" id="IPR052350">
    <property type="entry name" value="Metallo-dep_Lactonases"/>
</dbReference>
<proteinExistence type="inferred from homology"/>
<evidence type="ECO:0000313" key="3">
    <source>
        <dbReference type="EMBL" id="MFB9750407.1"/>
    </source>
</evidence>
<dbReference type="EMBL" id="JBHMAG010000003">
    <property type="protein sequence ID" value="MFB9750407.1"/>
    <property type="molecule type" value="Genomic_DNA"/>
</dbReference>
<feature type="domain" description="Amidohydrolase-related" evidence="2">
    <location>
        <begin position="3"/>
        <end position="274"/>
    </location>
</feature>
<dbReference type="PANTHER" id="PTHR43569">
    <property type="entry name" value="AMIDOHYDROLASE"/>
    <property type="match status" value="1"/>
</dbReference>
<dbReference type="RefSeq" id="WP_344907276.1">
    <property type="nucleotide sequence ID" value="NZ_BAAAYO010000005.1"/>
</dbReference>
<organism evidence="3 4">
    <name type="scientific">Paenibacillus hodogayensis</name>
    <dbReference type="NCBI Taxonomy" id="279208"/>
    <lineage>
        <taxon>Bacteria</taxon>
        <taxon>Bacillati</taxon>
        <taxon>Bacillota</taxon>
        <taxon>Bacilli</taxon>
        <taxon>Bacillales</taxon>
        <taxon>Paenibacillaceae</taxon>
        <taxon>Paenibacillus</taxon>
    </lineage>
</organism>
<dbReference type="Pfam" id="PF04909">
    <property type="entry name" value="Amidohydro_2"/>
    <property type="match status" value="1"/>
</dbReference>
<dbReference type="Gene3D" id="3.20.20.140">
    <property type="entry name" value="Metal-dependent hydrolases"/>
    <property type="match status" value="1"/>
</dbReference>
<keyword evidence="4" id="KW-1185">Reference proteome</keyword>
<name>A0ABV5VQ54_9BACL</name>
<dbReference type="SUPFAM" id="SSF51556">
    <property type="entry name" value="Metallo-dependent hydrolases"/>
    <property type="match status" value="1"/>
</dbReference>
<sequence length="276" mass="31312">MRIDAHQHYWKPQRGDYGWLTPDTGVLYRDWLPEQLEPLLHSHGIARTVVVQAAPTVEETRYLLALSEAHSSIAGVVGWIDFESPHFASELERMRLHPRFVGLRPMIQDLPKDWMLREPVVRHMKVLEKERFPLDLQLRPHLLDSAARLMEQVPQLRAVIDHIAKPVYGQAFAEWKAGIERLAAYPGMLCKLSGMVPEQGDTEWSSELWKPYAETIFAAFGPERIMFGSDWPVCLISASYDEVVETAASLLPSGWGAAELAGVWGLNAARFYGLED</sequence>
<evidence type="ECO:0000256" key="1">
    <source>
        <dbReference type="ARBA" id="ARBA00038310"/>
    </source>
</evidence>
<dbReference type="Proteomes" id="UP001589619">
    <property type="component" value="Unassembled WGS sequence"/>
</dbReference>
<dbReference type="PANTHER" id="PTHR43569:SF2">
    <property type="entry name" value="AMIDOHYDROLASE-RELATED DOMAIN-CONTAINING PROTEIN"/>
    <property type="match status" value="1"/>
</dbReference>
<reference evidence="3 4" key="1">
    <citation type="submission" date="2024-09" db="EMBL/GenBank/DDBJ databases">
        <authorList>
            <person name="Sun Q."/>
            <person name="Mori K."/>
        </authorList>
    </citation>
    <scope>NUCLEOTIDE SEQUENCE [LARGE SCALE GENOMIC DNA]</scope>
    <source>
        <strain evidence="3 4">JCM 12520</strain>
    </source>
</reference>
<dbReference type="InterPro" id="IPR032466">
    <property type="entry name" value="Metal_Hydrolase"/>
</dbReference>
<comment type="similarity">
    <text evidence="1">Belongs to the metallo-dependent hydrolases superfamily.</text>
</comment>
<accession>A0ABV5VQ54</accession>
<evidence type="ECO:0000259" key="2">
    <source>
        <dbReference type="Pfam" id="PF04909"/>
    </source>
</evidence>
<comment type="caution">
    <text evidence="3">The sequence shown here is derived from an EMBL/GenBank/DDBJ whole genome shotgun (WGS) entry which is preliminary data.</text>
</comment>
<evidence type="ECO:0000313" key="4">
    <source>
        <dbReference type="Proteomes" id="UP001589619"/>
    </source>
</evidence>
<protein>
    <submittedName>
        <fullName evidence="3">Amidohydrolase family protein</fullName>
    </submittedName>
</protein>
<dbReference type="InterPro" id="IPR006680">
    <property type="entry name" value="Amidohydro-rel"/>
</dbReference>
<gene>
    <name evidence="3" type="ORF">ACFFNY_02390</name>
</gene>